<reference evidence="1" key="2">
    <citation type="journal article" date="2015" name="Fish Shellfish Immunol.">
        <title>Early steps in the European eel (Anguilla anguilla)-Vibrio vulnificus interaction in the gills: Role of the RtxA13 toxin.</title>
        <authorList>
            <person name="Callol A."/>
            <person name="Pajuelo D."/>
            <person name="Ebbesson L."/>
            <person name="Teles M."/>
            <person name="MacKenzie S."/>
            <person name="Amaro C."/>
        </authorList>
    </citation>
    <scope>NUCLEOTIDE SEQUENCE</scope>
</reference>
<reference evidence="1" key="1">
    <citation type="submission" date="2014-11" db="EMBL/GenBank/DDBJ databases">
        <authorList>
            <person name="Amaro Gonzalez C."/>
        </authorList>
    </citation>
    <scope>NUCLEOTIDE SEQUENCE</scope>
</reference>
<protein>
    <submittedName>
        <fullName evidence="1">Uncharacterized protein</fullName>
    </submittedName>
</protein>
<accession>A0A0E9XLI2</accession>
<name>A0A0E9XLI2_ANGAN</name>
<organism evidence="1">
    <name type="scientific">Anguilla anguilla</name>
    <name type="common">European freshwater eel</name>
    <name type="synonym">Muraena anguilla</name>
    <dbReference type="NCBI Taxonomy" id="7936"/>
    <lineage>
        <taxon>Eukaryota</taxon>
        <taxon>Metazoa</taxon>
        <taxon>Chordata</taxon>
        <taxon>Craniata</taxon>
        <taxon>Vertebrata</taxon>
        <taxon>Euteleostomi</taxon>
        <taxon>Actinopterygii</taxon>
        <taxon>Neopterygii</taxon>
        <taxon>Teleostei</taxon>
        <taxon>Anguilliformes</taxon>
        <taxon>Anguillidae</taxon>
        <taxon>Anguilla</taxon>
    </lineage>
</organism>
<dbReference type="AlphaFoldDB" id="A0A0E9XLI2"/>
<sequence length="26" mass="3123">MFFVSFFISSHQRTDKTHRHTRVGSL</sequence>
<dbReference type="EMBL" id="GBXM01005877">
    <property type="protein sequence ID" value="JAI02701.1"/>
    <property type="molecule type" value="Transcribed_RNA"/>
</dbReference>
<proteinExistence type="predicted"/>
<evidence type="ECO:0000313" key="1">
    <source>
        <dbReference type="EMBL" id="JAI02701.1"/>
    </source>
</evidence>